<feature type="compositionally biased region" description="Polar residues" evidence="7">
    <location>
        <begin position="449"/>
        <end position="462"/>
    </location>
</feature>
<evidence type="ECO:0000256" key="7">
    <source>
        <dbReference type="SAM" id="MobiDB-lite"/>
    </source>
</evidence>
<evidence type="ECO:0000256" key="5">
    <source>
        <dbReference type="ARBA" id="ARBA00022801"/>
    </source>
</evidence>
<dbReference type="InterPro" id="IPR017850">
    <property type="entry name" value="Alkaline_phosphatase_core_sf"/>
</dbReference>
<dbReference type="PANTHER" id="PTHR45953:SF1">
    <property type="entry name" value="IDURONATE 2-SULFATASE"/>
    <property type="match status" value="1"/>
</dbReference>
<dbReference type="InterPro" id="IPR000917">
    <property type="entry name" value="Sulfatase_N"/>
</dbReference>
<dbReference type="EMBL" id="SJPJ01000001">
    <property type="protein sequence ID" value="TWT79302.1"/>
    <property type="molecule type" value="Genomic_DNA"/>
</dbReference>
<feature type="region of interest" description="Disordered" evidence="7">
    <location>
        <begin position="449"/>
        <end position="470"/>
    </location>
</feature>
<gene>
    <name evidence="10" type="primary">betC_8</name>
    <name evidence="10" type="ORF">CA13_07010</name>
</gene>
<comment type="similarity">
    <text evidence="2">Belongs to the sulfatase family.</text>
</comment>
<dbReference type="AlphaFoldDB" id="A0A5C5YW71"/>
<dbReference type="GO" id="GO:0004423">
    <property type="term" value="F:iduronate-2-sulfatase activity"/>
    <property type="evidence" value="ECO:0007669"/>
    <property type="project" value="InterPro"/>
</dbReference>
<dbReference type="PANTHER" id="PTHR45953">
    <property type="entry name" value="IDURONATE 2-SULFATASE"/>
    <property type="match status" value="1"/>
</dbReference>
<feature type="domain" description="Sulfatase N-terminal" evidence="9">
    <location>
        <begin position="34"/>
        <end position="363"/>
    </location>
</feature>
<dbReference type="Proteomes" id="UP000315010">
    <property type="component" value="Unassembled WGS sequence"/>
</dbReference>
<keyword evidence="6" id="KW-0106">Calcium</keyword>
<feature type="chain" id="PRO_5022938789" evidence="8">
    <location>
        <begin position="25"/>
        <end position="470"/>
    </location>
</feature>
<reference evidence="10 11" key="1">
    <citation type="submission" date="2019-02" db="EMBL/GenBank/DDBJ databases">
        <title>Deep-cultivation of Planctomycetes and their phenomic and genomic characterization uncovers novel biology.</title>
        <authorList>
            <person name="Wiegand S."/>
            <person name="Jogler M."/>
            <person name="Boedeker C."/>
            <person name="Pinto D."/>
            <person name="Vollmers J."/>
            <person name="Rivas-Marin E."/>
            <person name="Kohn T."/>
            <person name="Peeters S.H."/>
            <person name="Heuer A."/>
            <person name="Rast P."/>
            <person name="Oberbeckmann S."/>
            <person name="Bunk B."/>
            <person name="Jeske O."/>
            <person name="Meyerdierks A."/>
            <person name="Storesund J.E."/>
            <person name="Kallscheuer N."/>
            <person name="Luecker S."/>
            <person name="Lage O.M."/>
            <person name="Pohl T."/>
            <person name="Merkel B.J."/>
            <person name="Hornburger P."/>
            <person name="Mueller R.-W."/>
            <person name="Bruemmer F."/>
            <person name="Labrenz M."/>
            <person name="Spormann A.M."/>
            <person name="Op Den Camp H."/>
            <person name="Overmann J."/>
            <person name="Amann R."/>
            <person name="Jetten M.S.M."/>
            <person name="Mascher T."/>
            <person name="Medema M.H."/>
            <person name="Devos D.P."/>
            <person name="Kaster A.-K."/>
            <person name="Ovreas L."/>
            <person name="Rohde M."/>
            <person name="Galperin M.Y."/>
            <person name="Jogler C."/>
        </authorList>
    </citation>
    <scope>NUCLEOTIDE SEQUENCE [LARGE SCALE GENOMIC DNA]</scope>
    <source>
        <strain evidence="10 11">CA13</strain>
    </source>
</reference>
<dbReference type="GO" id="GO:0047753">
    <property type="term" value="F:choline-sulfatase activity"/>
    <property type="evidence" value="ECO:0007669"/>
    <property type="project" value="UniProtKB-EC"/>
</dbReference>
<evidence type="ECO:0000256" key="2">
    <source>
        <dbReference type="ARBA" id="ARBA00008779"/>
    </source>
</evidence>
<evidence type="ECO:0000259" key="9">
    <source>
        <dbReference type="Pfam" id="PF00884"/>
    </source>
</evidence>
<evidence type="ECO:0000256" key="4">
    <source>
        <dbReference type="ARBA" id="ARBA00022729"/>
    </source>
</evidence>
<keyword evidence="4 8" id="KW-0732">Signal</keyword>
<dbReference type="InterPro" id="IPR035874">
    <property type="entry name" value="IDS"/>
</dbReference>
<sequence precursor="true">MTLQHFFSAIFLVCVAFCAKHCAAASPPTAGSPPNVLFIAVDDLNHWVGYMGRNTQTQTPNLDALAARGVAMDHAYCAVPACNPSRAALMTGRRPWNTGCYLNSDPWKNHIPEGLGLTNVFLDAGYHVAGSGKIYHSDSFYESEWSQYMPRPTVPASARDVQKYEGFHEPLAHDLKDEDIPDYQIVDWCIDQINKAHDKPLFLACGLHKPHLPFAVPRKYYDRFPLDSIELPPYQQNDLDDLPPSAVKMAIASKDHAKFLESGRWKAAMQSYLATVAYTDMNIGRLIDAFDKSPLADNTIIVLWGDHGWSFGEKHHWRKFALWEEPTRAPLIWVIPGVTPQKSHCDATVDFMTIYPTLCEAAGLSIPEHVQGESILNLLRSPTSHSNHVAITTHGFKNHSVRTAQYRYIQYQNGDEELYDHQNDPYEWTNLSLLPSSESIKSKLRAILPTSNVQPTKPQGKTNPRRKAKK</sequence>
<dbReference type="EC" id="3.1.6.6" evidence="10"/>
<name>A0A5C5YW71_9BACT</name>
<dbReference type="GO" id="GO:0005737">
    <property type="term" value="C:cytoplasm"/>
    <property type="evidence" value="ECO:0007669"/>
    <property type="project" value="TreeGrafter"/>
</dbReference>
<feature type="signal peptide" evidence="8">
    <location>
        <begin position="1"/>
        <end position="24"/>
    </location>
</feature>
<evidence type="ECO:0000256" key="3">
    <source>
        <dbReference type="ARBA" id="ARBA00022723"/>
    </source>
</evidence>
<evidence type="ECO:0000256" key="8">
    <source>
        <dbReference type="SAM" id="SignalP"/>
    </source>
</evidence>
<comment type="caution">
    <text evidence="10">The sequence shown here is derived from an EMBL/GenBank/DDBJ whole genome shotgun (WGS) entry which is preliminary data.</text>
</comment>
<evidence type="ECO:0000313" key="11">
    <source>
        <dbReference type="Proteomes" id="UP000315010"/>
    </source>
</evidence>
<dbReference type="GO" id="GO:0046872">
    <property type="term" value="F:metal ion binding"/>
    <property type="evidence" value="ECO:0007669"/>
    <property type="project" value="UniProtKB-KW"/>
</dbReference>
<evidence type="ECO:0000256" key="6">
    <source>
        <dbReference type="ARBA" id="ARBA00022837"/>
    </source>
</evidence>
<accession>A0A5C5YW71</accession>
<keyword evidence="3" id="KW-0479">Metal-binding</keyword>
<dbReference type="CDD" id="cd16030">
    <property type="entry name" value="iduronate-2-sulfatase"/>
    <property type="match status" value="1"/>
</dbReference>
<dbReference type="OrthoDB" id="236884at2"/>
<keyword evidence="5 10" id="KW-0378">Hydrolase</keyword>
<dbReference type="Gene3D" id="3.40.720.10">
    <property type="entry name" value="Alkaline Phosphatase, subunit A"/>
    <property type="match status" value="1"/>
</dbReference>
<organism evidence="10 11">
    <name type="scientific">Novipirellula herctigrandis</name>
    <dbReference type="NCBI Taxonomy" id="2527986"/>
    <lineage>
        <taxon>Bacteria</taxon>
        <taxon>Pseudomonadati</taxon>
        <taxon>Planctomycetota</taxon>
        <taxon>Planctomycetia</taxon>
        <taxon>Pirellulales</taxon>
        <taxon>Pirellulaceae</taxon>
        <taxon>Novipirellula</taxon>
    </lineage>
</organism>
<dbReference type="Pfam" id="PF00884">
    <property type="entry name" value="Sulfatase"/>
    <property type="match status" value="1"/>
</dbReference>
<proteinExistence type="inferred from homology"/>
<keyword evidence="11" id="KW-1185">Reference proteome</keyword>
<dbReference type="SUPFAM" id="SSF53649">
    <property type="entry name" value="Alkaline phosphatase-like"/>
    <property type="match status" value="1"/>
</dbReference>
<protein>
    <submittedName>
        <fullName evidence="10">Choline-sulfatase</fullName>
        <ecNumber evidence="10">3.1.6.6</ecNumber>
    </submittedName>
</protein>
<comment type="cofactor">
    <cofactor evidence="1">
        <name>Ca(2+)</name>
        <dbReference type="ChEBI" id="CHEBI:29108"/>
    </cofactor>
</comment>
<evidence type="ECO:0000313" key="10">
    <source>
        <dbReference type="EMBL" id="TWT79302.1"/>
    </source>
</evidence>
<evidence type="ECO:0000256" key="1">
    <source>
        <dbReference type="ARBA" id="ARBA00001913"/>
    </source>
</evidence>